<dbReference type="RefSeq" id="WP_158981345.1">
    <property type="nucleotide sequence ID" value="NZ_WSFO01000014.1"/>
</dbReference>
<evidence type="ECO:0000313" key="9">
    <source>
        <dbReference type="Proteomes" id="UP000441586"/>
    </source>
</evidence>
<dbReference type="Pfam" id="PF22451">
    <property type="entry name" value="NirdL-like_HTH"/>
    <property type="match status" value="2"/>
</dbReference>
<dbReference type="EMBL" id="WSFO01000014">
    <property type="protein sequence ID" value="KAE9627233.1"/>
    <property type="molecule type" value="Genomic_DNA"/>
</dbReference>
<reference evidence="8 9" key="1">
    <citation type="submission" date="2019-12" db="EMBL/GenBank/DDBJ databases">
        <authorList>
            <person name="Zhang Y.-J."/>
        </authorList>
    </citation>
    <scope>NUCLEOTIDE SEQUENCE [LARGE SCALE GENOMIC DNA]</scope>
    <source>
        <strain evidence="8 9">H18S-6</strain>
    </source>
</reference>
<organism evidence="8 9">
    <name type="scientific">Parasedimentitalea maritima</name>
    <dbReference type="NCBI Taxonomy" id="2578117"/>
    <lineage>
        <taxon>Bacteria</taxon>
        <taxon>Pseudomonadati</taxon>
        <taxon>Pseudomonadota</taxon>
        <taxon>Alphaproteobacteria</taxon>
        <taxon>Rhodobacterales</taxon>
        <taxon>Paracoccaceae</taxon>
        <taxon>Parasedimentitalea</taxon>
    </lineage>
</organism>
<feature type="domain" description="Siroheme decarboxylase NirL-like HTH" evidence="7">
    <location>
        <begin position="9"/>
        <end position="52"/>
    </location>
</feature>
<dbReference type="PANTHER" id="PTHR43413">
    <property type="entry name" value="TRANSCRIPTIONAL REGULATOR, ASNC FAMILY"/>
    <property type="match status" value="1"/>
</dbReference>
<evidence type="ECO:0000256" key="3">
    <source>
        <dbReference type="ARBA" id="ARBA00023457"/>
    </source>
</evidence>
<evidence type="ECO:0000256" key="1">
    <source>
        <dbReference type="ARBA" id="ARBA00023239"/>
    </source>
</evidence>
<feature type="domain" description="Siroheme decarboxylase NirL-like HTH" evidence="7">
    <location>
        <begin position="171"/>
        <end position="216"/>
    </location>
</feature>
<dbReference type="Proteomes" id="UP000441586">
    <property type="component" value="Unassembled WGS sequence"/>
</dbReference>
<accession>A0A6A4RBF7</accession>
<evidence type="ECO:0000256" key="5">
    <source>
        <dbReference type="ARBA" id="ARBA00048470"/>
    </source>
</evidence>
<evidence type="ECO:0000256" key="2">
    <source>
        <dbReference type="ARBA" id="ARBA00023444"/>
    </source>
</evidence>
<evidence type="ECO:0000313" key="8">
    <source>
        <dbReference type="EMBL" id="KAE9627233.1"/>
    </source>
</evidence>
<sequence>MQGIACPIDRRLLDDWQRDFPIIPRPFEPLAAELGISVDDVLARLNAMQDAGRVSRLGATIAPNAISASTLAAVAAPPERLEEVAAIIGAQAGVNHNYQREDDWNLWFVATGPDRADVDASLKQIQDVTGLRVLDLRLMRPFNVDLGFRMNGPRQLVPPRPVDLSVLQDGDRDLLQALSRGMPITPRSYWDLATNLGRSESEVLDRIETLHDAGIISRLGVIVRHRALGWSANAMVVWDLPEQQVEAAGQALAALNGVTLAYERRAVPDVWPYRLYNMVHARTRSAAQEVIDAATALPELADAKHKVLFSTRCFKQTGALISRTKGKAA</sequence>
<protein>
    <recommendedName>
        <fullName evidence="4">siroheme decarboxylase</fullName>
        <ecNumber evidence="4">4.1.1.111</ecNumber>
    </recommendedName>
</protein>
<dbReference type="PANTHER" id="PTHR43413:SF1">
    <property type="entry name" value="SIROHEME DECARBOXYLASE NIRL SUBUNIT"/>
    <property type="match status" value="1"/>
</dbReference>
<evidence type="ECO:0000259" key="6">
    <source>
        <dbReference type="Pfam" id="PF17805"/>
    </source>
</evidence>
<keyword evidence="1" id="KW-0456">Lyase</keyword>
<evidence type="ECO:0000256" key="4">
    <source>
        <dbReference type="ARBA" id="ARBA00023471"/>
    </source>
</evidence>
<feature type="domain" description="Siroheme decarboxylase AsnC-like ligand binding" evidence="6">
    <location>
        <begin position="67"/>
        <end position="135"/>
    </location>
</feature>
<comment type="caution">
    <text evidence="8">The sequence shown here is derived from an EMBL/GenBank/DDBJ whole genome shotgun (WGS) entry which is preliminary data.</text>
</comment>
<dbReference type="GO" id="GO:0016829">
    <property type="term" value="F:lyase activity"/>
    <property type="evidence" value="ECO:0007669"/>
    <property type="project" value="UniProtKB-KW"/>
</dbReference>
<dbReference type="Gene3D" id="3.30.70.3460">
    <property type="match status" value="2"/>
</dbReference>
<dbReference type="EC" id="4.1.1.111" evidence="4"/>
<gene>
    <name evidence="8" type="ORF">GP644_20345</name>
</gene>
<proteinExistence type="inferred from homology"/>
<feature type="domain" description="Siroheme decarboxylase AsnC-like ligand binding" evidence="6">
    <location>
        <begin position="228"/>
        <end position="315"/>
    </location>
</feature>
<evidence type="ECO:0000259" key="7">
    <source>
        <dbReference type="Pfam" id="PF22451"/>
    </source>
</evidence>
<dbReference type="SUPFAM" id="SSF46785">
    <property type="entry name" value="Winged helix' DNA-binding domain"/>
    <property type="match status" value="1"/>
</dbReference>
<comment type="catalytic activity">
    <reaction evidence="5">
        <text>siroheme + 2 H(+) = 12,18-didecarboxysiroheme + 2 CO2</text>
        <dbReference type="Rhea" id="RHEA:19093"/>
        <dbReference type="ChEBI" id="CHEBI:15378"/>
        <dbReference type="ChEBI" id="CHEBI:16526"/>
        <dbReference type="ChEBI" id="CHEBI:60052"/>
        <dbReference type="ChEBI" id="CHEBI:140497"/>
        <dbReference type="EC" id="4.1.1.111"/>
    </reaction>
</comment>
<comment type="pathway">
    <text evidence="2">Porphyrin-containing compound metabolism.</text>
</comment>
<dbReference type="InterPro" id="IPR050684">
    <property type="entry name" value="HTH-Siroheme_Decarb"/>
</dbReference>
<dbReference type="InterPro" id="IPR036390">
    <property type="entry name" value="WH_DNA-bd_sf"/>
</dbReference>
<dbReference type="InterPro" id="IPR040523">
    <property type="entry name" value="AsnC_trans_reg2"/>
</dbReference>
<dbReference type="AlphaFoldDB" id="A0A6A4RBF7"/>
<dbReference type="Pfam" id="PF17805">
    <property type="entry name" value="AsnC_trans_reg2"/>
    <property type="match status" value="2"/>
</dbReference>
<comment type="similarity">
    <text evidence="3">Belongs to the Ahb/Nir family.</text>
</comment>
<name>A0A6A4RBF7_9RHOB</name>
<dbReference type="InterPro" id="IPR053953">
    <property type="entry name" value="NirdL-like_HTH"/>
</dbReference>